<keyword evidence="2" id="KW-1185">Reference proteome</keyword>
<proteinExistence type="predicted"/>
<name>A0ABC8RBL1_9AQUA</name>
<gene>
    <name evidence="1" type="ORF">ILEXP_LOCUS9716</name>
</gene>
<comment type="caution">
    <text evidence="1">The sequence shown here is derived from an EMBL/GenBank/DDBJ whole genome shotgun (WGS) entry which is preliminary data.</text>
</comment>
<evidence type="ECO:0000313" key="2">
    <source>
        <dbReference type="Proteomes" id="UP001642360"/>
    </source>
</evidence>
<protein>
    <submittedName>
        <fullName evidence="1">Uncharacterized protein</fullName>
    </submittedName>
</protein>
<dbReference type="EMBL" id="CAUOFW020001192">
    <property type="protein sequence ID" value="CAK9142075.1"/>
    <property type="molecule type" value="Genomic_DNA"/>
</dbReference>
<accession>A0ABC8RBL1</accession>
<dbReference type="Proteomes" id="UP001642360">
    <property type="component" value="Unassembled WGS sequence"/>
</dbReference>
<dbReference type="AlphaFoldDB" id="A0ABC8RBL1"/>
<organism evidence="1 2">
    <name type="scientific">Ilex paraguariensis</name>
    <name type="common">yerba mate</name>
    <dbReference type="NCBI Taxonomy" id="185542"/>
    <lineage>
        <taxon>Eukaryota</taxon>
        <taxon>Viridiplantae</taxon>
        <taxon>Streptophyta</taxon>
        <taxon>Embryophyta</taxon>
        <taxon>Tracheophyta</taxon>
        <taxon>Spermatophyta</taxon>
        <taxon>Magnoliopsida</taxon>
        <taxon>eudicotyledons</taxon>
        <taxon>Gunneridae</taxon>
        <taxon>Pentapetalae</taxon>
        <taxon>asterids</taxon>
        <taxon>campanulids</taxon>
        <taxon>Aquifoliales</taxon>
        <taxon>Aquifoliaceae</taxon>
        <taxon>Ilex</taxon>
    </lineage>
</organism>
<evidence type="ECO:0000313" key="1">
    <source>
        <dbReference type="EMBL" id="CAK9142075.1"/>
    </source>
</evidence>
<sequence length="138" mass="15737">MVVEVRGVAGDRGVKVGGVCSCDNSNHNGDGGKYDELIVLGFYEKLKESKLKAFKLNCGQNDRLEDFLDALNLITARLEEFYPDRNIITNYKYIMELINTLIIHKLRKRNFYTDKMISLRGLQHDSFAFFDVPSPLLG</sequence>
<reference evidence="1 2" key="1">
    <citation type="submission" date="2024-02" db="EMBL/GenBank/DDBJ databases">
        <authorList>
            <person name="Vignale AGUSTIN F."/>
            <person name="Sosa J E."/>
            <person name="Modenutti C."/>
        </authorList>
    </citation>
    <scope>NUCLEOTIDE SEQUENCE [LARGE SCALE GENOMIC DNA]</scope>
</reference>